<keyword evidence="1" id="KW-0472">Membrane</keyword>
<dbReference type="InterPro" id="IPR000082">
    <property type="entry name" value="SEA_dom"/>
</dbReference>
<dbReference type="InterPro" id="IPR036364">
    <property type="entry name" value="SEA_dom_sf"/>
</dbReference>
<dbReference type="EMBL" id="JAODUO010000137">
    <property type="protein sequence ID" value="KAK2188287.1"/>
    <property type="molecule type" value="Genomic_DNA"/>
</dbReference>
<dbReference type="AlphaFoldDB" id="A0AAD9P520"/>
<organism evidence="3 4">
    <name type="scientific">Ridgeia piscesae</name>
    <name type="common">Tubeworm</name>
    <dbReference type="NCBI Taxonomy" id="27915"/>
    <lineage>
        <taxon>Eukaryota</taxon>
        <taxon>Metazoa</taxon>
        <taxon>Spiralia</taxon>
        <taxon>Lophotrochozoa</taxon>
        <taxon>Annelida</taxon>
        <taxon>Polychaeta</taxon>
        <taxon>Sedentaria</taxon>
        <taxon>Canalipalpata</taxon>
        <taxon>Sabellida</taxon>
        <taxon>Siboglinidae</taxon>
        <taxon>Ridgeia</taxon>
    </lineage>
</organism>
<keyword evidence="1" id="KW-0812">Transmembrane</keyword>
<evidence type="ECO:0000313" key="4">
    <source>
        <dbReference type="Proteomes" id="UP001209878"/>
    </source>
</evidence>
<name>A0AAD9P520_RIDPI</name>
<reference evidence="3" key="1">
    <citation type="journal article" date="2023" name="Mol. Biol. Evol.">
        <title>Third-Generation Sequencing Reveals the Adaptive Role of the Epigenome in Three Deep-Sea Polychaetes.</title>
        <authorList>
            <person name="Perez M."/>
            <person name="Aroh O."/>
            <person name="Sun Y."/>
            <person name="Lan Y."/>
            <person name="Juniper S.K."/>
            <person name="Young C.R."/>
            <person name="Angers B."/>
            <person name="Qian P.Y."/>
        </authorList>
    </citation>
    <scope>NUCLEOTIDE SEQUENCE</scope>
    <source>
        <strain evidence="3">R07B-5</strain>
    </source>
</reference>
<dbReference type="Pfam" id="PF01390">
    <property type="entry name" value="SEA"/>
    <property type="match status" value="1"/>
</dbReference>
<dbReference type="SUPFAM" id="SSF82671">
    <property type="entry name" value="SEA domain"/>
    <property type="match status" value="1"/>
</dbReference>
<sequence length="286" mass="32316">MRLSVTTIQGKHIAFRLSEKTQAERTMSGANGEGTRTFRYEYDGPEDSPYDMNPFPRNNQSRVLPRAGYPAYQQNQMPYYYGMRIPYVSNVLSRYPIYTKDVESRDDSGSDVTSTTMSGKSDTALSKQKRRFVILAIIIFVVMGIALTGVAIWLSVKTDDKTTVSYSLDAHLTDRNFTEELNDPTSEGYKSLEKDYCEAMAKEFAGILVSCTVDKFTKGSVKVQCTLVFRKKKLESLAKEKEDGSESLKEKMKKVIKKTLEESKETLFKNAEIPTIVETQEAGEII</sequence>
<evidence type="ECO:0000256" key="1">
    <source>
        <dbReference type="SAM" id="Phobius"/>
    </source>
</evidence>
<feature type="transmembrane region" description="Helical" evidence="1">
    <location>
        <begin position="132"/>
        <end position="156"/>
    </location>
</feature>
<protein>
    <recommendedName>
        <fullName evidence="2">SEA domain-containing protein</fullName>
    </recommendedName>
</protein>
<gene>
    <name evidence="3" type="ORF">NP493_137g04041</name>
</gene>
<keyword evidence="4" id="KW-1185">Reference proteome</keyword>
<comment type="caution">
    <text evidence="3">The sequence shown here is derived from an EMBL/GenBank/DDBJ whole genome shotgun (WGS) entry which is preliminary data.</text>
</comment>
<dbReference type="Gene3D" id="3.30.70.960">
    <property type="entry name" value="SEA domain"/>
    <property type="match status" value="1"/>
</dbReference>
<keyword evidence="1" id="KW-1133">Transmembrane helix</keyword>
<dbReference type="Proteomes" id="UP001209878">
    <property type="component" value="Unassembled WGS sequence"/>
</dbReference>
<feature type="domain" description="SEA" evidence="2">
    <location>
        <begin position="162"/>
        <end position="272"/>
    </location>
</feature>
<accession>A0AAD9P520</accession>
<evidence type="ECO:0000259" key="2">
    <source>
        <dbReference type="PROSITE" id="PS50024"/>
    </source>
</evidence>
<proteinExistence type="predicted"/>
<evidence type="ECO:0000313" key="3">
    <source>
        <dbReference type="EMBL" id="KAK2188287.1"/>
    </source>
</evidence>
<dbReference type="PROSITE" id="PS50024">
    <property type="entry name" value="SEA"/>
    <property type="match status" value="1"/>
</dbReference>